<accession>A0ABV7ZPS8</accession>
<dbReference type="InterPro" id="IPR005119">
    <property type="entry name" value="LysR_subst-bd"/>
</dbReference>
<evidence type="ECO:0000313" key="8">
    <source>
        <dbReference type="Proteomes" id="UP001595751"/>
    </source>
</evidence>
<feature type="domain" description="HTH lysR-type" evidence="6">
    <location>
        <begin position="1"/>
        <end position="58"/>
    </location>
</feature>
<dbReference type="SUPFAM" id="SSF53850">
    <property type="entry name" value="Periplasmic binding protein-like II"/>
    <property type="match status" value="1"/>
</dbReference>
<organism evidence="7 8">
    <name type="scientific">Corynebacterium hansenii</name>
    <dbReference type="NCBI Taxonomy" id="394964"/>
    <lineage>
        <taxon>Bacteria</taxon>
        <taxon>Bacillati</taxon>
        <taxon>Actinomycetota</taxon>
        <taxon>Actinomycetes</taxon>
        <taxon>Mycobacteriales</taxon>
        <taxon>Corynebacteriaceae</taxon>
        <taxon>Corynebacterium</taxon>
    </lineage>
</organism>
<keyword evidence="2" id="KW-0805">Transcription regulation</keyword>
<evidence type="ECO:0000256" key="4">
    <source>
        <dbReference type="ARBA" id="ARBA00023159"/>
    </source>
</evidence>
<dbReference type="Gene3D" id="3.40.190.290">
    <property type="match status" value="1"/>
</dbReference>
<dbReference type="InterPro" id="IPR036390">
    <property type="entry name" value="WH_DNA-bd_sf"/>
</dbReference>
<keyword evidence="5" id="KW-0804">Transcription</keyword>
<evidence type="ECO:0000256" key="3">
    <source>
        <dbReference type="ARBA" id="ARBA00023125"/>
    </source>
</evidence>
<dbReference type="SUPFAM" id="SSF46785">
    <property type="entry name" value="Winged helix' DNA-binding domain"/>
    <property type="match status" value="1"/>
</dbReference>
<reference evidence="8" key="1">
    <citation type="journal article" date="2019" name="Int. J. Syst. Evol. Microbiol.">
        <title>The Global Catalogue of Microorganisms (GCM) 10K type strain sequencing project: providing services to taxonomists for standard genome sequencing and annotation.</title>
        <authorList>
            <consortium name="The Broad Institute Genomics Platform"/>
            <consortium name="The Broad Institute Genome Sequencing Center for Infectious Disease"/>
            <person name="Wu L."/>
            <person name="Ma J."/>
        </authorList>
    </citation>
    <scope>NUCLEOTIDE SEQUENCE [LARGE SCALE GENOMIC DNA]</scope>
    <source>
        <strain evidence="8">CCUG 53252</strain>
    </source>
</reference>
<comment type="similarity">
    <text evidence="1">Belongs to the LysR transcriptional regulatory family.</text>
</comment>
<dbReference type="PRINTS" id="PR00039">
    <property type="entry name" value="HTHLYSR"/>
</dbReference>
<keyword evidence="8" id="KW-1185">Reference proteome</keyword>
<dbReference type="Pfam" id="PF00126">
    <property type="entry name" value="HTH_1"/>
    <property type="match status" value="1"/>
</dbReference>
<evidence type="ECO:0000256" key="2">
    <source>
        <dbReference type="ARBA" id="ARBA00023015"/>
    </source>
</evidence>
<dbReference type="Pfam" id="PF03466">
    <property type="entry name" value="LysR_substrate"/>
    <property type="match status" value="1"/>
</dbReference>
<dbReference type="Proteomes" id="UP001595751">
    <property type="component" value="Unassembled WGS sequence"/>
</dbReference>
<evidence type="ECO:0000256" key="5">
    <source>
        <dbReference type="ARBA" id="ARBA00023163"/>
    </source>
</evidence>
<sequence length="305" mass="32463">MIPTDLDWFLDLARTRHMGDSAANLGIPQPTLSRRLARLEASLGAKLFDRDGRGLELNARGRAFADAATAATESLRAGAAEVSRLVNPAHGPVRLDFMHSLGTWMVPEILRAARAARPDAEITLHQGAARLLVDRVLADEADLALVGPRPPESLDGGPLEWTPLARQRLAIGMPADHRLAGSTAPLRLRSVERDPFIAMRPGYGTRLLLDSLADAAGFRPRLVFESMELTTVAGLVSAGLGVALLPIDDPFLPTTGVVLRPIAPAAHRDLGMVRRRTPAMTPPVAALHDDIVALAGTGNWATGGS</sequence>
<dbReference type="InterPro" id="IPR000847">
    <property type="entry name" value="LysR_HTH_N"/>
</dbReference>
<name>A0ABV7ZPS8_9CORY</name>
<proteinExistence type="inferred from homology"/>
<dbReference type="PROSITE" id="PS50931">
    <property type="entry name" value="HTH_LYSR"/>
    <property type="match status" value="1"/>
</dbReference>
<dbReference type="RefSeq" id="WP_290290707.1">
    <property type="nucleotide sequence ID" value="NZ_CP047211.1"/>
</dbReference>
<gene>
    <name evidence="7" type="ORF">ACFORJ_04725</name>
</gene>
<dbReference type="PANTHER" id="PTHR30346">
    <property type="entry name" value="TRANSCRIPTIONAL DUAL REGULATOR HCAR-RELATED"/>
    <property type="match status" value="1"/>
</dbReference>
<protein>
    <submittedName>
        <fullName evidence="7">LysR family transcriptional regulator</fullName>
    </submittedName>
</protein>
<evidence type="ECO:0000313" key="7">
    <source>
        <dbReference type="EMBL" id="MFC3849467.1"/>
    </source>
</evidence>
<dbReference type="InterPro" id="IPR036388">
    <property type="entry name" value="WH-like_DNA-bd_sf"/>
</dbReference>
<dbReference type="EMBL" id="JBHRZN010000001">
    <property type="protein sequence ID" value="MFC3849467.1"/>
    <property type="molecule type" value="Genomic_DNA"/>
</dbReference>
<keyword evidence="4" id="KW-0010">Activator</keyword>
<dbReference type="PANTHER" id="PTHR30346:SF28">
    <property type="entry name" value="HTH-TYPE TRANSCRIPTIONAL REGULATOR CYNR"/>
    <property type="match status" value="1"/>
</dbReference>
<evidence type="ECO:0000256" key="1">
    <source>
        <dbReference type="ARBA" id="ARBA00009437"/>
    </source>
</evidence>
<comment type="caution">
    <text evidence="7">The sequence shown here is derived from an EMBL/GenBank/DDBJ whole genome shotgun (WGS) entry which is preliminary data.</text>
</comment>
<dbReference type="Gene3D" id="1.10.10.10">
    <property type="entry name" value="Winged helix-like DNA-binding domain superfamily/Winged helix DNA-binding domain"/>
    <property type="match status" value="1"/>
</dbReference>
<keyword evidence="3" id="KW-0238">DNA-binding</keyword>
<evidence type="ECO:0000259" key="6">
    <source>
        <dbReference type="PROSITE" id="PS50931"/>
    </source>
</evidence>